<evidence type="ECO:0000256" key="2">
    <source>
        <dbReference type="SAM" id="Phobius"/>
    </source>
</evidence>
<gene>
    <name evidence="3" type="ORF">BLM47_04925</name>
</gene>
<dbReference type="Proteomes" id="UP000243688">
    <property type="component" value="Unassembled WGS sequence"/>
</dbReference>
<dbReference type="AlphaFoldDB" id="A0A2A6E1P3"/>
<reference evidence="3 4" key="1">
    <citation type="submission" date="2016-12" db="EMBL/GenBank/DDBJ databases">
        <title>Candidatus Reconcilibacillus cellulovorans genome.</title>
        <authorList>
            <person name="Kolinko S."/>
            <person name="Wu Y.-W."/>
            <person name="Tachea F."/>
            <person name="Denzel E."/>
            <person name="Hiras J."/>
            <person name="Baecker N."/>
            <person name="Chan L.J."/>
            <person name="Eichorst S.A."/>
            <person name="Frey D."/>
            <person name="Adams P.D."/>
            <person name="Pray T."/>
            <person name="Tanjore D."/>
            <person name="Petzold C.J."/>
            <person name="Gladden J.M."/>
            <person name="Simmons B.A."/>
            <person name="Singer S.W."/>
        </authorList>
    </citation>
    <scope>NUCLEOTIDE SEQUENCE [LARGE SCALE GENOMIC DNA]</scope>
    <source>
        <strain evidence="3">JTherm</strain>
    </source>
</reference>
<comment type="caution">
    <text evidence="3">The sequence shown here is derived from an EMBL/GenBank/DDBJ whole genome shotgun (WGS) entry which is preliminary data.</text>
</comment>
<evidence type="ECO:0000313" key="3">
    <source>
        <dbReference type="EMBL" id="PDO10852.1"/>
    </source>
</evidence>
<accession>A0A2A6E1P3</accession>
<evidence type="ECO:0000313" key="4">
    <source>
        <dbReference type="Proteomes" id="UP000243688"/>
    </source>
</evidence>
<proteinExistence type="predicted"/>
<feature type="transmembrane region" description="Helical" evidence="2">
    <location>
        <begin position="33"/>
        <end position="50"/>
    </location>
</feature>
<protein>
    <recommendedName>
        <fullName evidence="5">Transmembrane protein</fullName>
    </recommendedName>
</protein>
<dbReference type="EMBL" id="MOXJ01000008">
    <property type="protein sequence ID" value="PDO10852.1"/>
    <property type="molecule type" value="Genomic_DNA"/>
</dbReference>
<sequence>MHKRWKVSWTVVLILTAVGAVRAIADGRYAPFIPIALVLAVAWTAHFLLMRRSGALRFGRPKTRPSKPFAPRRDDKVASRSASGAKTARKSYPFRVIEGGKRDR</sequence>
<keyword evidence="2" id="KW-0472">Membrane</keyword>
<evidence type="ECO:0000256" key="1">
    <source>
        <dbReference type="SAM" id="MobiDB-lite"/>
    </source>
</evidence>
<organism evidence="3 4">
    <name type="scientific">Candidatus Reconcilbacillus cellulovorans</name>
    <dbReference type="NCBI Taxonomy" id="1906605"/>
    <lineage>
        <taxon>Bacteria</taxon>
        <taxon>Bacillati</taxon>
        <taxon>Bacillota</taxon>
        <taxon>Bacilli</taxon>
        <taxon>Bacillales</taxon>
        <taxon>Paenibacillaceae</taxon>
        <taxon>Candidatus Reconcilbacillus</taxon>
    </lineage>
</organism>
<keyword evidence="2" id="KW-0812">Transmembrane</keyword>
<name>A0A2A6E1P3_9BACL</name>
<keyword evidence="2" id="KW-1133">Transmembrane helix</keyword>
<evidence type="ECO:0008006" key="5">
    <source>
        <dbReference type="Google" id="ProtNLM"/>
    </source>
</evidence>
<feature type="region of interest" description="Disordered" evidence="1">
    <location>
        <begin position="59"/>
        <end position="104"/>
    </location>
</feature>